<feature type="compositionally biased region" description="Basic and acidic residues" evidence="1">
    <location>
        <begin position="245"/>
        <end position="256"/>
    </location>
</feature>
<dbReference type="PROSITE" id="PS50330">
    <property type="entry name" value="UIM"/>
    <property type="match status" value="1"/>
</dbReference>
<organism evidence="2 3">
    <name type="scientific">Hibiscus sabdariffa</name>
    <name type="common">roselle</name>
    <dbReference type="NCBI Taxonomy" id="183260"/>
    <lineage>
        <taxon>Eukaryota</taxon>
        <taxon>Viridiplantae</taxon>
        <taxon>Streptophyta</taxon>
        <taxon>Embryophyta</taxon>
        <taxon>Tracheophyta</taxon>
        <taxon>Spermatophyta</taxon>
        <taxon>Magnoliopsida</taxon>
        <taxon>eudicotyledons</taxon>
        <taxon>Gunneridae</taxon>
        <taxon>Pentapetalae</taxon>
        <taxon>rosids</taxon>
        <taxon>malvids</taxon>
        <taxon>Malvales</taxon>
        <taxon>Malvaceae</taxon>
        <taxon>Malvoideae</taxon>
        <taxon>Hibiscus</taxon>
    </lineage>
</organism>
<dbReference type="InterPro" id="IPR003903">
    <property type="entry name" value="UIM_dom"/>
</dbReference>
<comment type="caution">
    <text evidence="2">The sequence shown here is derived from an EMBL/GenBank/DDBJ whole genome shotgun (WGS) entry which is preliminary data.</text>
</comment>
<dbReference type="Proteomes" id="UP001472677">
    <property type="component" value="Unassembled WGS sequence"/>
</dbReference>
<reference evidence="2 3" key="1">
    <citation type="journal article" date="2024" name="G3 (Bethesda)">
        <title>Genome assembly of Hibiscus sabdariffa L. provides insights into metabolisms of medicinal natural products.</title>
        <authorList>
            <person name="Kim T."/>
        </authorList>
    </citation>
    <scope>NUCLEOTIDE SEQUENCE [LARGE SCALE GENOMIC DNA]</scope>
    <source>
        <strain evidence="2">TK-2024</strain>
        <tissue evidence="2">Old leaves</tissue>
    </source>
</reference>
<dbReference type="Pfam" id="PF02809">
    <property type="entry name" value="UIM"/>
    <property type="match status" value="2"/>
</dbReference>
<evidence type="ECO:0000313" key="2">
    <source>
        <dbReference type="EMBL" id="KAK8557799.1"/>
    </source>
</evidence>
<name>A0ABR2EG47_9ROSI</name>
<proteinExistence type="predicted"/>
<dbReference type="SMART" id="SM00726">
    <property type="entry name" value="UIM"/>
    <property type="match status" value="2"/>
</dbReference>
<gene>
    <name evidence="2" type="ORF">V6N12_010023</name>
</gene>
<feature type="region of interest" description="Disordered" evidence="1">
    <location>
        <begin position="317"/>
        <end position="343"/>
    </location>
</feature>
<dbReference type="Pfam" id="PF14555">
    <property type="entry name" value="UBA_4"/>
    <property type="match status" value="1"/>
</dbReference>
<sequence>MSTPTRDAIDSFKSITGEFESVALRKLEEYGGNLNAAVSAHFLELERSITNPVTVASSQYDSLDINMNNQSGSGTRGIDPLISVVRRFRPSLLLDPNYRKNLLNQIGAPNFNHQATSLHMGEVTGVLVGFNSGNEHHMYSGVRPAIMDSPGTPSYLGGRIYNNVPRNSHQLIKGVESEMLQAAIEASKQEFEQAYMNERRGSSSIEFQQRQLEQEDDELARTISLSLKTADEEKAIRISKDHYDEMGTYDSNDRTKATTSNDSKAGNSSLRQPPVTCESIHDIHNLLQSRDFLNSNEGELDEAIMLETQLFSQISQGSSRLLSHEQGGPGGSINPGLHTASQP</sequence>
<keyword evidence="3" id="KW-1185">Reference proteome</keyword>
<accession>A0ABR2EG47</accession>
<protein>
    <submittedName>
        <fullName evidence="2">Uncharacterized protein</fullName>
    </submittedName>
</protein>
<dbReference type="EMBL" id="JBBPBM010000016">
    <property type="protein sequence ID" value="KAK8557799.1"/>
    <property type="molecule type" value="Genomic_DNA"/>
</dbReference>
<feature type="compositionally biased region" description="Polar residues" evidence="1">
    <location>
        <begin position="257"/>
        <end position="271"/>
    </location>
</feature>
<feature type="region of interest" description="Disordered" evidence="1">
    <location>
        <begin position="245"/>
        <end position="274"/>
    </location>
</feature>
<evidence type="ECO:0000313" key="3">
    <source>
        <dbReference type="Proteomes" id="UP001472677"/>
    </source>
</evidence>
<evidence type="ECO:0000256" key="1">
    <source>
        <dbReference type="SAM" id="MobiDB-lite"/>
    </source>
</evidence>